<dbReference type="InterPro" id="IPR032201">
    <property type="entry name" value="COE_HLH"/>
</dbReference>
<reference evidence="16" key="1">
    <citation type="submission" date="2022-11" db="UniProtKB">
        <authorList>
            <consortium name="WormBaseParasite"/>
        </authorList>
    </citation>
    <scope>IDENTIFICATION</scope>
</reference>
<proteinExistence type="inferred from homology"/>
<dbReference type="Proteomes" id="UP000887561">
    <property type="component" value="Unplaced"/>
</dbReference>
<comment type="subcellular location">
    <subcellularLocation>
        <location evidence="1 10">Nucleus</location>
    </subcellularLocation>
</comment>
<evidence type="ECO:0000256" key="4">
    <source>
        <dbReference type="ARBA" id="ARBA00022771"/>
    </source>
</evidence>
<feature type="compositionally biased region" description="Low complexity" evidence="11">
    <location>
        <begin position="248"/>
        <end position="257"/>
    </location>
</feature>
<dbReference type="GO" id="GO:0005634">
    <property type="term" value="C:nucleus"/>
    <property type="evidence" value="ECO:0007669"/>
    <property type="project" value="UniProtKB-SubCell"/>
</dbReference>
<name>A0A915M8E5_MELJA</name>
<dbReference type="InterPro" id="IPR002909">
    <property type="entry name" value="IPT_dom"/>
</dbReference>
<dbReference type="Pfam" id="PF16423">
    <property type="entry name" value="COE1_HLH"/>
    <property type="match status" value="1"/>
</dbReference>
<evidence type="ECO:0000256" key="9">
    <source>
        <dbReference type="ARBA" id="ARBA00023242"/>
    </source>
</evidence>
<keyword evidence="15" id="KW-1185">Reference proteome</keyword>
<evidence type="ECO:0000313" key="15">
    <source>
        <dbReference type="Proteomes" id="UP000887561"/>
    </source>
</evidence>
<keyword evidence="7 10" id="KW-0238">DNA-binding</keyword>
<protein>
    <submittedName>
        <fullName evidence="16">IPT/TIG domain-containing protein</fullName>
    </submittedName>
</protein>
<evidence type="ECO:0000259" key="13">
    <source>
        <dbReference type="Pfam" id="PF16422"/>
    </source>
</evidence>
<dbReference type="WBParaSite" id="scaffold3158_cov165.g6098">
    <property type="protein sequence ID" value="scaffold3158_cov165.g6098"/>
    <property type="gene ID" value="scaffold3158_cov165.g6098"/>
</dbReference>
<dbReference type="FunFam" id="2.60.40.3180:FF:000004">
    <property type="entry name" value="Transcription factor COE1"/>
    <property type="match status" value="1"/>
</dbReference>
<dbReference type="InterPro" id="IPR013783">
    <property type="entry name" value="Ig-like_fold"/>
</dbReference>
<evidence type="ECO:0000256" key="8">
    <source>
        <dbReference type="ARBA" id="ARBA00023163"/>
    </source>
</evidence>
<dbReference type="GO" id="GO:0008270">
    <property type="term" value="F:zinc ion binding"/>
    <property type="evidence" value="ECO:0007669"/>
    <property type="project" value="UniProtKB-KW"/>
</dbReference>
<sequence length="472" mass="52099">MYNNHQGLFGFAPQHSLLQPLPPPSHLSQRGGGILESAGVATSSSNNLLLRSTTGIKSEHFLKSEHSTTASQLFNCWPNVSPMLQNCVGQLAKAKFELPPPSNLRKSNFFHFTITLRDHGDHPVEVEQATFAGFVEKGKEVPGENTRNGIRTEQDFYVRLVDSQTKQAIAYEGQDKNPEMCRVLLTHEVMCSRCCEKKSCGNRNETPSDPVMLSMTPRVDTDVLAVSDNMFVHNNSKHGRRVKRGGTSNSVPSSSSINSTNNALPVIKHIFPSEVCCQSGGSAILIGENFHEGMQVFFGNSLTWSELITPQAIKVNIPVRPNAGSVDVFLCSPKGQPKMRSNSIRFSFSSSSEPSIDTAFQRLQKLLPKYPTDPEPLPKEFILHRAADFAEMLYVNCTAFYPIEPERLAATADYRNYPSQRVLNLASNPAAYIPYTNGNVAANFSNILYSSANGFPPFSNTFIQTLQKPGSY</sequence>
<dbReference type="Gene3D" id="2.60.40.10">
    <property type="entry name" value="Immunoglobulins"/>
    <property type="match status" value="1"/>
</dbReference>
<evidence type="ECO:0000256" key="11">
    <source>
        <dbReference type="SAM" id="MobiDB-lite"/>
    </source>
</evidence>
<dbReference type="InterPro" id="IPR032200">
    <property type="entry name" value="COE_DBD"/>
</dbReference>
<keyword evidence="5 10" id="KW-0862">Zinc</keyword>
<dbReference type="AlphaFoldDB" id="A0A915M8E5"/>
<dbReference type="PANTHER" id="PTHR10747">
    <property type="entry name" value="TRANSCRIPTION FACTOR COE FAMILY MEMBER"/>
    <property type="match status" value="1"/>
</dbReference>
<feature type="domain" description="IPT/TIG" evidence="12">
    <location>
        <begin position="265"/>
        <end position="329"/>
    </location>
</feature>
<organism evidence="15 16">
    <name type="scientific">Meloidogyne javanica</name>
    <name type="common">Root-knot nematode worm</name>
    <dbReference type="NCBI Taxonomy" id="6303"/>
    <lineage>
        <taxon>Eukaryota</taxon>
        <taxon>Metazoa</taxon>
        <taxon>Ecdysozoa</taxon>
        <taxon>Nematoda</taxon>
        <taxon>Chromadorea</taxon>
        <taxon>Rhabditida</taxon>
        <taxon>Tylenchina</taxon>
        <taxon>Tylenchomorpha</taxon>
        <taxon>Tylenchoidea</taxon>
        <taxon>Meloidogynidae</taxon>
        <taxon>Meloidogyninae</taxon>
        <taxon>Meloidogyne</taxon>
        <taxon>Meloidogyne incognita group</taxon>
    </lineage>
</organism>
<dbReference type="GO" id="GO:0006355">
    <property type="term" value="P:regulation of DNA-templated transcription"/>
    <property type="evidence" value="ECO:0007669"/>
    <property type="project" value="InterPro"/>
</dbReference>
<evidence type="ECO:0000256" key="3">
    <source>
        <dbReference type="ARBA" id="ARBA00022723"/>
    </source>
</evidence>
<keyword evidence="8 10" id="KW-0804">Transcription</keyword>
<evidence type="ECO:0000313" key="16">
    <source>
        <dbReference type="WBParaSite" id="scaffold3158_cov165.g6098"/>
    </source>
</evidence>
<dbReference type="InterPro" id="IPR038173">
    <property type="entry name" value="COE_DBD_sf"/>
</dbReference>
<keyword evidence="3 10" id="KW-0479">Metal-binding</keyword>
<comment type="similarity">
    <text evidence="2 10">Belongs to the COE family.</text>
</comment>
<evidence type="ECO:0000259" key="12">
    <source>
        <dbReference type="Pfam" id="PF01833"/>
    </source>
</evidence>
<dbReference type="InterPro" id="IPR018350">
    <property type="entry name" value="Transcription_factor_COE_CS"/>
</dbReference>
<keyword evidence="6 10" id="KW-0805">Transcription regulation</keyword>
<accession>A0A915M8E5</accession>
<keyword evidence="10" id="KW-0217">Developmental protein</keyword>
<dbReference type="Gene3D" id="2.60.40.3180">
    <property type="entry name" value="Transcription factor COE1, DNA-binding domain"/>
    <property type="match status" value="2"/>
</dbReference>
<evidence type="ECO:0000259" key="14">
    <source>
        <dbReference type="Pfam" id="PF16423"/>
    </source>
</evidence>
<keyword evidence="9 10" id="KW-0539">Nucleus</keyword>
<dbReference type="GO" id="GO:0003677">
    <property type="term" value="F:DNA binding"/>
    <property type="evidence" value="ECO:0007669"/>
    <property type="project" value="UniProtKB-KW"/>
</dbReference>
<feature type="domain" description="Transcription factor COE helix-loop-helix" evidence="14">
    <location>
        <begin position="352"/>
        <end position="394"/>
    </location>
</feature>
<dbReference type="SUPFAM" id="SSF81296">
    <property type="entry name" value="E set domains"/>
    <property type="match status" value="1"/>
</dbReference>
<dbReference type="InterPro" id="IPR014756">
    <property type="entry name" value="Ig_E-set"/>
</dbReference>
<feature type="domain" description="Transcription factor COE DNA-binding" evidence="13">
    <location>
        <begin position="85"/>
        <end position="213"/>
    </location>
</feature>
<dbReference type="Gene3D" id="1.10.287.4280">
    <property type="match status" value="1"/>
</dbReference>
<evidence type="ECO:0000256" key="1">
    <source>
        <dbReference type="ARBA" id="ARBA00004123"/>
    </source>
</evidence>
<evidence type="ECO:0000256" key="10">
    <source>
        <dbReference type="RuleBase" id="RU004489"/>
    </source>
</evidence>
<evidence type="ECO:0000256" key="6">
    <source>
        <dbReference type="ARBA" id="ARBA00023015"/>
    </source>
</evidence>
<evidence type="ECO:0000256" key="5">
    <source>
        <dbReference type="ARBA" id="ARBA00022833"/>
    </source>
</evidence>
<feature type="region of interest" description="Disordered" evidence="11">
    <location>
        <begin position="237"/>
        <end position="257"/>
    </location>
</feature>
<evidence type="ECO:0000256" key="2">
    <source>
        <dbReference type="ARBA" id="ARBA00010340"/>
    </source>
</evidence>
<dbReference type="PROSITE" id="PS01345">
    <property type="entry name" value="COE"/>
    <property type="match status" value="1"/>
</dbReference>
<evidence type="ECO:0000256" key="7">
    <source>
        <dbReference type="ARBA" id="ARBA00023125"/>
    </source>
</evidence>
<dbReference type="Pfam" id="PF01833">
    <property type="entry name" value="TIG"/>
    <property type="match status" value="1"/>
</dbReference>
<keyword evidence="4 10" id="KW-0863">Zinc-finger</keyword>
<dbReference type="Pfam" id="PF16422">
    <property type="entry name" value="COE1_DBD"/>
    <property type="match status" value="1"/>
</dbReference>
<dbReference type="InterPro" id="IPR003523">
    <property type="entry name" value="Transcription_factor_COE"/>
</dbReference>